<evidence type="ECO:0000313" key="3">
    <source>
        <dbReference type="Proteomes" id="UP000078550"/>
    </source>
</evidence>
<gene>
    <name evidence="1" type="ORF">POVWA1_026100</name>
    <name evidence="2" type="ORF">POVWA2_025930</name>
</gene>
<proteinExistence type="predicted"/>
<dbReference type="EMBL" id="FLRD01000079">
    <property type="protein sequence ID" value="SBT35181.1"/>
    <property type="molecule type" value="Genomic_DNA"/>
</dbReference>
<evidence type="ECO:0000313" key="2">
    <source>
        <dbReference type="EMBL" id="SBT35628.1"/>
    </source>
</evidence>
<organism evidence="2 3">
    <name type="scientific">Plasmodium ovale wallikeri</name>
    <dbReference type="NCBI Taxonomy" id="864142"/>
    <lineage>
        <taxon>Eukaryota</taxon>
        <taxon>Sar</taxon>
        <taxon>Alveolata</taxon>
        <taxon>Apicomplexa</taxon>
        <taxon>Aconoidasida</taxon>
        <taxon>Haemosporida</taxon>
        <taxon>Plasmodiidae</taxon>
        <taxon>Plasmodium</taxon>
        <taxon>Plasmodium (Plasmodium)</taxon>
    </lineage>
</organism>
<reference evidence="3 4" key="2">
    <citation type="submission" date="2016-05" db="EMBL/GenBank/DDBJ databases">
        <authorList>
            <person name="Naeem Raeece"/>
        </authorList>
    </citation>
    <scope>NUCLEOTIDE SEQUENCE [LARGE SCALE GENOMIC DNA]</scope>
</reference>
<dbReference type="Proteomes" id="UP000078550">
    <property type="component" value="Unassembled WGS sequence"/>
</dbReference>
<sequence>MDEPPHPCVYVYTCVQACKLACVSARAACALFTSTGSANFSKTVCAPQTKYESPFYEHVQRGHSVK</sequence>
<dbReference type="Proteomes" id="UP000078555">
    <property type="component" value="Unassembled WGS sequence"/>
</dbReference>
<protein>
    <submittedName>
        <fullName evidence="2">Uncharacterized protein</fullName>
    </submittedName>
</protein>
<dbReference type="EMBL" id="FLRE01000104">
    <property type="protein sequence ID" value="SBT35628.1"/>
    <property type="molecule type" value="Genomic_DNA"/>
</dbReference>
<evidence type="ECO:0000313" key="4">
    <source>
        <dbReference type="Proteomes" id="UP000078555"/>
    </source>
</evidence>
<accession>A0A1A8YVP7</accession>
<dbReference type="AlphaFoldDB" id="A0A1A8YVP7"/>
<evidence type="ECO:0000313" key="1">
    <source>
        <dbReference type="EMBL" id="SBT35181.1"/>
    </source>
</evidence>
<keyword evidence="4" id="KW-1185">Reference proteome</keyword>
<reference evidence="2" key="1">
    <citation type="submission" date="2016-05" db="EMBL/GenBank/DDBJ databases">
        <authorList>
            <person name="Lavstsen T."/>
            <person name="Jespersen J.S."/>
        </authorList>
    </citation>
    <scope>NUCLEOTIDE SEQUENCE [LARGE SCALE GENOMIC DNA]</scope>
</reference>
<name>A0A1A8YVP7_PLAOA</name>